<dbReference type="Proteomes" id="UP000830671">
    <property type="component" value="Chromosome 10"/>
</dbReference>
<keyword evidence="3" id="KW-1185">Reference proteome</keyword>
<organism evidence="2 3">
    <name type="scientific">Colletotrichum lupini</name>
    <dbReference type="NCBI Taxonomy" id="145971"/>
    <lineage>
        <taxon>Eukaryota</taxon>
        <taxon>Fungi</taxon>
        <taxon>Dikarya</taxon>
        <taxon>Ascomycota</taxon>
        <taxon>Pezizomycotina</taxon>
        <taxon>Sordariomycetes</taxon>
        <taxon>Hypocreomycetidae</taxon>
        <taxon>Glomerellales</taxon>
        <taxon>Glomerellaceae</taxon>
        <taxon>Colletotrichum</taxon>
        <taxon>Colletotrichum acutatum species complex</taxon>
    </lineage>
</organism>
<name>A0A9Q8WAJ4_9PEZI</name>
<dbReference type="KEGG" id="clup:CLUP02_17627"/>
<dbReference type="EMBL" id="CP019472">
    <property type="protein sequence ID" value="UQC76116.1"/>
    <property type="molecule type" value="Genomic_DNA"/>
</dbReference>
<protein>
    <submittedName>
        <fullName evidence="2">Uncharacterized protein</fullName>
    </submittedName>
</protein>
<keyword evidence="1" id="KW-0812">Transmembrane</keyword>
<evidence type="ECO:0000313" key="2">
    <source>
        <dbReference type="EMBL" id="UQC76116.1"/>
    </source>
</evidence>
<keyword evidence="1" id="KW-1133">Transmembrane helix</keyword>
<dbReference type="GeneID" id="73351545"/>
<proteinExistence type="predicted"/>
<evidence type="ECO:0000313" key="3">
    <source>
        <dbReference type="Proteomes" id="UP000830671"/>
    </source>
</evidence>
<feature type="transmembrane region" description="Helical" evidence="1">
    <location>
        <begin position="66"/>
        <end position="89"/>
    </location>
</feature>
<reference evidence="2" key="1">
    <citation type="journal article" date="2021" name="Mol. Plant Microbe Interact.">
        <title>Complete Genome Sequence of the Plant-Pathogenic Fungus Colletotrichum lupini.</title>
        <authorList>
            <person name="Baroncelli R."/>
            <person name="Pensec F."/>
            <person name="Da Lio D."/>
            <person name="Boufleur T."/>
            <person name="Vicente I."/>
            <person name="Sarrocco S."/>
            <person name="Picot A."/>
            <person name="Baraldi E."/>
            <person name="Sukno S."/>
            <person name="Thon M."/>
            <person name="Le Floch G."/>
        </authorList>
    </citation>
    <scope>NUCLEOTIDE SEQUENCE</scope>
    <source>
        <strain evidence="2">IMI 504893</strain>
    </source>
</reference>
<evidence type="ECO:0000256" key="1">
    <source>
        <dbReference type="SAM" id="Phobius"/>
    </source>
</evidence>
<accession>A0A9Q8WAJ4</accession>
<keyword evidence="1" id="KW-0472">Membrane</keyword>
<sequence>MLQPLSDDRVALDGGAEGLPDVAAGFGLAVGDAFGVEVDCWARGGCFVGGSAVVGAAVAAAMTMDVVMFAVLGVTTVIVAAVVGGVGCVV</sequence>
<dbReference type="AlphaFoldDB" id="A0A9Q8WAJ4"/>
<gene>
    <name evidence="2" type="ORF">CLUP02_17627</name>
</gene>
<dbReference type="RefSeq" id="XP_049137759.1">
    <property type="nucleotide sequence ID" value="XM_049296535.1"/>
</dbReference>